<dbReference type="Gene3D" id="2.40.50.230">
    <property type="entry name" value="Gp5 N-terminal domain"/>
    <property type="match status" value="1"/>
</dbReference>
<evidence type="ECO:0000256" key="2">
    <source>
        <dbReference type="SAM" id="MobiDB-lite"/>
    </source>
</evidence>
<evidence type="ECO:0000256" key="1">
    <source>
        <dbReference type="ARBA" id="ARBA00005558"/>
    </source>
</evidence>
<accession>A0A4Y4EXY5</accession>
<dbReference type="NCBIfam" id="TIGR01646">
    <property type="entry name" value="vgr_GE"/>
    <property type="match status" value="1"/>
</dbReference>
<dbReference type="InterPro" id="IPR037026">
    <property type="entry name" value="Vgr_OB-fold_dom_sf"/>
</dbReference>
<feature type="region of interest" description="Disordered" evidence="2">
    <location>
        <begin position="1"/>
        <end position="51"/>
    </location>
</feature>
<comment type="similarity">
    <text evidence="1">Belongs to the VgrG protein family.</text>
</comment>
<keyword evidence="6" id="KW-1185">Reference proteome</keyword>
<dbReference type="EMBL" id="BJOC01000022">
    <property type="protein sequence ID" value="GED22719.1"/>
    <property type="molecule type" value="Genomic_DNA"/>
</dbReference>
<dbReference type="Gene3D" id="2.30.110.50">
    <property type="match status" value="1"/>
</dbReference>
<reference evidence="5 6" key="1">
    <citation type="submission" date="2019-06" db="EMBL/GenBank/DDBJ databases">
        <title>Whole genome shotgun sequence of Halomonas halmophila NBRC 15537.</title>
        <authorList>
            <person name="Hosoyama A."/>
            <person name="Uohara A."/>
            <person name="Ohji S."/>
            <person name="Ichikawa N."/>
        </authorList>
    </citation>
    <scope>NUCLEOTIDE SEQUENCE [LARGE SCALE GENOMIC DNA]</scope>
    <source>
        <strain evidence="5 6">NBRC 15537</strain>
    </source>
</reference>
<dbReference type="Pfam" id="PF05954">
    <property type="entry name" value="Phage_GPD"/>
    <property type="match status" value="1"/>
</dbReference>
<proteinExistence type="inferred from homology"/>
<feature type="region of interest" description="Disordered" evidence="2">
    <location>
        <begin position="444"/>
        <end position="474"/>
    </location>
</feature>
<dbReference type="PANTHER" id="PTHR32305">
    <property type="match status" value="1"/>
</dbReference>
<organism evidence="5 6">
    <name type="scientific">Halomonas halmophila</name>
    <dbReference type="NCBI Taxonomy" id="252"/>
    <lineage>
        <taxon>Bacteria</taxon>
        <taxon>Pseudomonadati</taxon>
        <taxon>Pseudomonadota</taxon>
        <taxon>Gammaproteobacteria</taxon>
        <taxon>Oceanospirillales</taxon>
        <taxon>Halomonadaceae</taxon>
        <taxon>Halomonas</taxon>
    </lineage>
</organism>
<dbReference type="Pfam" id="PF22178">
    <property type="entry name" value="Gp5_trimer_C"/>
    <property type="match status" value="1"/>
</dbReference>
<sequence length="515" mass="56721">MFADSPQVLSSLGERTYHHRAGGTPPETHVRRLRQTSRVRPASATLKDYSFKQPAYAHLHDKQGERLDQHAQRGAREKAYEHFDYPGRFKADPSGKAFTRHRLEWLRRDATTAEAESNLAELAPGRRFTLGGDDLPAPGDWQVISVAHHGTQPQALEEDAAQADGQTTLNNRLSLAPADITWQAEPEPRPRIDGPQIAFVVGPEGEEIYCDEHGRVKVQFPWDRYAEPNETASAWIRVSQGWAGGGYGFQAIPRIGHEVIVSFLEGDPDQPIITGRTHHAVNVPPYELPAHKTRTVLRTQTHQGEGFNELRFEDKADQQQIWWHAQKDLELLTRNDRTEEVGRDSDLKIKRDRISEIDRNEHHSVRGERREKSDGAHHLTIHGSLHINAGQAWLTESGRELHIKAGQKVVLEAGNELALTAGGSFLNVNGGGIAIGGPSVRINAGGSPGSGTGQSAQAPLRPGKAQPQQHQAVEPVTHEALLSASAEEASVVQLCQKQTDGSCPLSDCPCRERAG</sequence>
<dbReference type="NCBIfam" id="TIGR03361">
    <property type="entry name" value="VI_Rhs_Vgr"/>
    <property type="match status" value="1"/>
</dbReference>
<dbReference type="PANTHER" id="PTHR32305:SF11">
    <property type="entry name" value="TYPE VI SECRETION SYSTEM SPIKE PROTEIN VGRG3"/>
    <property type="match status" value="1"/>
</dbReference>
<dbReference type="InterPro" id="IPR006533">
    <property type="entry name" value="T6SS_Vgr_RhsGE"/>
</dbReference>
<dbReference type="InterPro" id="IPR017847">
    <property type="entry name" value="T6SS_RhsGE_Vgr_subset"/>
</dbReference>
<dbReference type="Proteomes" id="UP000319812">
    <property type="component" value="Unassembled WGS sequence"/>
</dbReference>
<dbReference type="InterPro" id="IPR006531">
    <property type="entry name" value="Gp5/Vgr_OB"/>
</dbReference>
<evidence type="ECO:0000259" key="3">
    <source>
        <dbReference type="Pfam" id="PF04717"/>
    </source>
</evidence>
<dbReference type="InterPro" id="IPR050708">
    <property type="entry name" value="T6SS_VgrG/RHS"/>
</dbReference>
<feature type="domain" description="Gp5/Type VI secretion system Vgr protein OB-fold" evidence="3">
    <location>
        <begin position="212"/>
        <end position="276"/>
    </location>
</feature>
<feature type="domain" description="Gp5/Type VI secretion system Vgr C-terminal trimerisation" evidence="4">
    <location>
        <begin position="296"/>
        <end position="399"/>
    </location>
</feature>
<evidence type="ECO:0000259" key="4">
    <source>
        <dbReference type="Pfam" id="PF22178"/>
    </source>
</evidence>
<comment type="caution">
    <text evidence="5">The sequence shown here is derived from an EMBL/GenBank/DDBJ whole genome shotgun (WGS) entry which is preliminary data.</text>
</comment>
<evidence type="ECO:0000313" key="5">
    <source>
        <dbReference type="EMBL" id="GED22719.1"/>
    </source>
</evidence>
<dbReference type="SUPFAM" id="SSF69279">
    <property type="entry name" value="Phage tail proteins"/>
    <property type="match status" value="1"/>
</dbReference>
<dbReference type="InterPro" id="IPR054030">
    <property type="entry name" value="Gp5_Vgr_C"/>
</dbReference>
<dbReference type="SUPFAM" id="SSF69349">
    <property type="entry name" value="Phage fibre proteins"/>
    <property type="match status" value="1"/>
</dbReference>
<protein>
    <submittedName>
        <fullName evidence="5">Uncharacterized protein</fullName>
    </submittedName>
</protein>
<evidence type="ECO:0000313" key="6">
    <source>
        <dbReference type="Proteomes" id="UP000319812"/>
    </source>
</evidence>
<name>A0A4Y4EXY5_9GAMM</name>
<dbReference type="AlphaFoldDB" id="A0A4Y4EXY5"/>
<gene>
    <name evidence="5" type="ORF">HHA01_16960</name>
</gene>
<dbReference type="Pfam" id="PF04717">
    <property type="entry name" value="Phage_base_V"/>
    <property type="match status" value="1"/>
</dbReference>
<dbReference type="Gene3D" id="4.10.220.110">
    <property type="match status" value="1"/>
</dbReference>
<dbReference type="SUPFAM" id="SSF69255">
    <property type="entry name" value="gp5 N-terminal domain-like"/>
    <property type="match status" value="1"/>
</dbReference>